<dbReference type="EMBL" id="CP144104">
    <property type="protein sequence ID" value="WWC90730.1"/>
    <property type="molecule type" value="Genomic_DNA"/>
</dbReference>
<sequence>MSPTITPNQPISLPYSHFYTSSKLSYAPHLKIKIKPHLLIPTPPFSPKVRSRKIEDYMDVIVPVGGKIPFNVKIDKNGLEDIGLGYKVEEQIIDLWIKALNNVQSSAMLGLLPLEPVIQPESSSTILLNPLTACPSHHVLSKNIVPSGSAIAYLTAIDISYEWVTYKPFGKNTRKVSAYDEEDEEGDDEQDDGDLLLIDEQEDIIEDHDSYTSAAVVDAKQDVVDDDDIQDAWLTIQIQECHNRLIKDHLIRRFPLIFDGGLLQYSSICEIPRALTSSLAQLLHLSATYATPLAKELKTAVKSISLHQDHQLSSAIHVITNLPTRKQKLTRTSESQESGSSPSKRRKGDELSSTAESGLMDGNSRAQAYITEVTKKRKQWEDEAGMKTEKKLKRIIGDVLGQIGRSTFEERRRRAGRLSYSRLNLSYIDQQELSGTPRLTPQSPTNANDDTAQVPQAQISQADDTEDELLIHEEDDYELYDEDEELLLEAADISDIPARTATTDFEDEDQLSLLLEDHTMYEDNTIEKRLHSAGEMLEANAYTKKEKEIGEVEIFRETAIRGEEETSQDEVLILEQSDVEKTKVEHFQSDKFEAHPHNSDQSRHDTDEESLLIDEWHD</sequence>
<feature type="region of interest" description="Disordered" evidence="1">
    <location>
        <begin position="431"/>
        <end position="463"/>
    </location>
</feature>
<dbReference type="RefSeq" id="XP_066077493.1">
    <property type="nucleotide sequence ID" value="XM_066221396.1"/>
</dbReference>
<dbReference type="AlphaFoldDB" id="A0AAX4JZB1"/>
<feature type="region of interest" description="Disordered" evidence="1">
    <location>
        <begin position="325"/>
        <end position="365"/>
    </location>
</feature>
<organism evidence="2 3">
    <name type="scientific">Kwoniella dendrophila CBS 6074</name>
    <dbReference type="NCBI Taxonomy" id="1295534"/>
    <lineage>
        <taxon>Eukaryota</taxon>
        <taxon>Fungi</taxon>
        <taxon>Dikarya</taxon>
        <taxon>Basidiomycota</taxon>
        <taxon>Agaricomycotina</taxon>
        <taxon>Tremellomycetes</taxon>
        <taxon>Tremellales</taxon>
        <taxon>Cryptococcaceae</taxon>
        <taxon>Kwoniella</taxon>
    </lineage>
</organism>
<proteinExistence type="predicted"/>
<feature type="compositionally biased region" description="Acidic residues" evidence="1">
    <location>
        <begin position="607"/>
        <end position="618"/>
    </location>
</feature>
<feature type="compositionally biased region" description="Low complexity" evidence="1">
    <location>
        <begin position="333"/>
        <end position="342"/>
    </location>
</feature>
<evidence type="ECO:0000256" key="1">
    <source>
        <dbReference type="SAM" id="MobiDB-lite"/>
    </source>
</evidence>
<reference evidence="2 3" key="1">
    <citation type="submission" date="2024-01" db="EMBL/GenBank/DDBJ databases">
        <title>Comparative genomics of Cryptococcus and Kwoniella reveals pathogenesis evolution and contrasting modes of karyotype evolution via chromosome fusion or intercentromeric recombination.</title>
        <authorList>
            <person name="Coelho M.A."/>
            <person name="David-Palma M."/>
            <person name="Shea T."/>
            <person name="Bowers K."/>
            <person name="McGinley-Smith S."/>
            <person name="Mohammad A.W."/>
            <person name="Gnirke A."/>
            <person name="Yurkov A.M."/>
            <person name="Nowrousian M."/>
            <person name="Sun S."/>
            <person name="Cuomo C.A."/>
            <person name="Heitman J."/>
        </authorList>
    </citation>
    <scope>NUCLEOTIDE SEQUENCE [LARGE SCALE GENOMIC DNA]</scope>
    <source>
        <strain evidence="2 3">CBS 6074</strain>
    </source>
</reference>
<feature type="compositionally biased region" description="Polar residues" evidence="1">
    <location>
        <begin position="431"/>
        <end position="462"/>
    </location>
</feature>
<protein>
    <submittedName>
        <fullName evidence="2">Uncharacterized protein</fullName>
    </submittedName>
</protein>
<dbReference type="GeneID" id="91096337"/>
<name>A0AAX4JZB1_9TREE</name>
<evidence type="ECO:0000313" key="3">
    <source>
        <dbReference type="Proteomes" id="UP001355207"/>
    </source>
</evidence>
<evidence type="ECO:0000313" key="2">
    <source>
        <dbReference type="EMBL" id="WWC90730.1"/>
    </source>
</evidence>
<dbReference type="Proteomes" id="UP001355207">
    <property type="component" value="Chromosome 7"/>
</dbReference>
<accession>A0AAX4JZB1</accession>
<feature type="region of interest" description="Disordered" evidence="1">
    <location>
        <begin position="585"/>
        <end position="618"/>
    </location>
</feature>
<feature type="compositionally biased region" description="Basic and acidic residues" evidence="1">
    <location>
        <begin position="585"/>
        <end position="606"/>
    </location>
</feature>
<keyword evidence="3" id="KW-1185">Reference proteome</keyword>
<gene>
    <name evidence="2" type="ORF">L201_005667</name>
</gene>